<dbReference type="Proteomes" id="UP001150259">
    <property type="component" value="Unassembled WGS sequence"/>
</dbReference>
<evidence type="ECO:0000256" key="1">
    <source>
        <dbReference type="ARBA" id="ARBA00005254"/>
    </source>
</evidence>
<dbReference type="PROSITE" id="PS00166">
    <property type="entry name" value="ENOYL_COA_HYDRATASE"/>
    <property type="match status" value="1"/>
</dbReference>
<evidence type="ECO:0000256" key="2">
    <source>
        <dbReference type="RuleBase" id="RU003707"/>
    </source>
</evidence>
<sequence>MADGAPSEARGVRYERSGQVARLILERPDASNAFDLPATWALRDAIDAAAADAARDDIAAVLLTGEGPRFCAGGDVRSFVAADDQPAYLRELATALEEQLRRLSELPVPVVAAVQGSVAGAGLAFLLNSDVVVAAASTRFTMAYAGIGLTPDCGVSYLLPRAVGQQRALALALTGRVLAADEAADWGLVTEVVPDDTLAERGLALAEALATGAAGGPAALGQAKRLLRGAWAATRAESAADEVETIAGAVVSAEAQERITRFVNR</sequence>
<dbReference type="PANTHER" id="PTHR42964:SF1">
    <property type="entry name" value="POLYKETIDE BIOSYNTHESIS ENOYL-COA HYDRATASE PKSH-RELATED"/>
    <property type="match status" value="1"/>
</dbReference>
<accession>A0ABT5GDC0</accession>
<proteinExistence type="inferred from homology"/>
<dbReference type="Gene3D" id="3.90.226.10">
    <property type="entry name" value="2-enoyl-CoA Hydratase, Chain A, domain 1"/>
    <property type="match status" value="1"/>
</dbReference>
<dbReference type="InterPro" id="IPR051683">
    <property type="entry name" value="Enoyl-CoA_Hydratase/Isomerase"/>
</dbReference>
<dbReference type="PANTHER" id="PTHR42964">
    <property type="entry name" value="ENOYL-COA HYDRATASE"/>
    <property type="match status" value="1"/>
</dbReference>
<protein>
    <submittedName>
        <fullName evidence="3">Enoyl-CoA hydratase/isomerase family protein</fullName>
    </submittedName>
</protein>
<comment type="similarity">
    <text evidence="1 2">Belongs to the enoyl-CoA hydratase/isomerase family.</text>
</comment>
<dbReference type="InterPro" id="IPR001753">
    <property type="entry name" value="Enoyl-CoA_hydra/iso"/>
</dbReference>
<keyword evidence="4" id="KW-1185">Reference proteome</keyword>
<dbReference type="Pfam" id="PF00378">
    <property type="entry name" value="ECH_1"/>
    <property type="match status" value="1"/>
</dbReference>
<dbReference type="SUPFAM" id="SSF52096">
    <property type="entry name" value="ClpP/crotonase"/>
    <property type="match status" value="1"/>
</dbReference>
<dbReference type="InterPro" id="IPR018376">
    <property type="entry name" value="Enoyl-CoA_hyd/isom_CS"/>
</dbReference>
<dbReference type="CDD" id="cd06558">
    <property type="entry name" value="crotonase-like"/>
    <property type="match status" value="1"/>
</dbReference>
<dbReference type="EMBL" id="JAPFQL010000008">
    <property type="protein sequence ID" value="MDC5696269.1"/>
    <property type="molecule type" value="Genomic_DNA"/>
</dbReference>
<dbReference type="RefSeq" id="WP_272460845.1">
    <property type="nucleotide sequence ID" value="NZ_JAPFQL010000008.1"/>
</dbReference>
<gene>
    <name evidence="3" type="ORF">OO014_03295</name>
</gene>
<organism evidence="3 4">
    <name type="scientific">Intrasporangium calvum</name>
    <dbReference type="NCBI Taxonomy" id="53358"/>
    <lineage>
        <taxon>Bacteria</taxon>
        <taxon>Bacillati</taxon>
        <taxon>Actinomycetota</taxon>
        <taxon>Actinomycetes</taxon>
        <taxon>Micrococcales</taxon>
        <taxon>Intrasporangiaceae</taxon>
        <taxon>Intrasporangium</taxon>
    </lineage>
</organism>
<dbReference type="InterPro" id="IPR029045">
    <property type="entry name" value="ClpP/crotonase-like_dom_sf"/>
</dbReference>
<comment type="caution">
    <text evidence="3">The sequence shown here is derived from an EMBL/GenBank/DDBJ whole genome shotgun (WGS) entry which is preliminary data.</text>
</comment>
<name>A0ABT5GDC0_9MICO</name>
<reference evidence="3 4" key="1">
    <citation type="submission" date="2022-11" db="EMBL/GenBank/DDBJ databases">
        <title>Anaerobic phenanthrene biodegradation by a DNRA strain PheN6.</title>
        <authorList>
            <person name="Zhang Z."/>
        </authorList>
    </citation>
    <scope>NUCLEOTIDE SEQUENCE [LARGE SCALE GENOMIC DNA]</scope>
    <source>
        <strain evidence="3 4">PheN6</strain>
    </source>
</reference>
<evidence type="ECO:0000313" key="4">
    <source>
        <dbReference type="Proteomes" id="UP001150259"/>
    </source>
</evidence>
<evidence type="ECO:0000313" key="3">
    <source>
        <dbReference type="EMBL" id="MDC5696269.1"/>
    </source>
</evidence>